<dbReference type="AlphaFoldDB" id="G4U110"/>
<proteinExistence type="predicted"/>
<dbReference type="InParanoid" id="G4U110"/>
<dbReference type="HOGENOM" id="CLU_2528295_0_0_1"/>
<organism evidence="1 2">
    <name type="scientific">Serendipita indica (strain DSM 11827)</name>
    <name type="common">Root endophyte fungus</name>
    <name type="synonym">Piriformospora indica</name>
    <dbReference type="NCBI Taxonomy" id="1109443"/>
    <lineage>
        <taxon>Eukaryota</taxon>
        <taxon>Fungi</taxon>
        <taxon>Dikarya</taxon>
        <taxon>Basidiomycota</taxon>
        <taxon>Agaricomycotina</taxon>
        <taxon>Agaricomycetes</taxon>
        <taxon>Sebacinales</taxon>
        <taxon>Serendipitaceae</taxon>
        <taxon>Serendipita</taxon>
    </lineage>
</organism>
<comment type="caution">
    <text evidence="1">The sequence shown here is derived from an EMBL/GenBank/DDBJ whole genome shotgun (WGS) entry which is preliminary data.</text>
</comment>
<name>G4U110_SERID</name>
<dbReference type="EMBL" id="CAFZ01001414">
    <property type="protein sequence ID" value="CCA77253.1"/>
    <property type="molecule type" value="Genomic_DNA"/>
</dbReference>
<evidence type="ECO:0000313" key="2">
    <source>
        <dbReference type="Proteomes" id="UP000007148"/>
    </source>
</evidence>
<dbReference type="Proteomes" id="UP000007148">
    <property type="component" value="Unassembled WGS sequence"/>
</dbReference>
<reference evidence="1 2" key="1">
    <citation type="journal article" date="2011" name="PLoS Pathog.">
        <title>Endophytic Life Strategies Decoded by Genome and Transcriptome Analyses of the Mutualistic Root Symbiont Piriformospora indica.</title>
        <authorList>
            <person name="Zuccaro A."/>
            <person name="Lahrmann U."/>
            <person name="Guldener U."/>
            <person name="Langen G."/>
            <person name="Pfiffi S."/>
            <person name="Biedenkopf D."/>
            <person name="Wong P."/>
            <person name="Samans B."/>
            <person name="Grimm C."/>
            <person name="Basiewicz M."/>
            <person name="Murat C."/>
            <person name="Martin F."/>
            <person name="Kogel K.H."/>
        </authorList>
    </citation>
    <scope>NUCLEOTIDE SEQUENCE [LARGE SCALE GENOMIC DNA]</scope>
    <source>
        <strain evidence="1 2">DSM 11827</strain>
    </source>
</reference>
<gene>
    <name evidence="1" type="ORF">PIIN_11822</name>
</gene>
<accession>G4U110</accession>
<keyword evidence="2" id="KW-1185">Reference proteome</keyword>
<evidence type="ECO:0000313" key="1">
    <source>
        <dbReference type="EMBL" id="CCA77253.1"/>
    </source>
</evidence>
<sequence>MDMEIDRDAEGREENYYKDPERRMRAIALLAQIKRHNEEIVKAFRKWDGGSMTNHIDKSVSLRPDYGTGSSVIRSSCSRLFKLV</sequence>
<protein>
    <submittedName>
        <fullName evidence="1">Uncharacterized protein</fullName>
    </submittedName>
</protein>